<protein>
    <submittedName>
        <fullName evidence="3">Helix-turn-helix transcriptional regulator</fullName>
    </submittedName>
</protein>
<comment type="caution">
    <text evidence="3">The sequence shown here is derived from an EMBL/GenBank/DDBJ whole genome shotgun (WGS) entry which is preliminary data.</text>
</comment>
<keyword evidence="4" id="KW-1185">Reference proteome</keyword>
<evidence type="ECO:0000313" key="3">
    <source>
        <dbReference type="EMBL" id="MBJ7543273.1"/>
    </source>
</evidence>
<dbReference type="Pfam" id="PF01381">
    <property type="entry name" value="HTH_3"/>
    <property type="match status" value="1"/>
</dbReference>
<evidence type="ECO:0000256" key="1">
    <source>
        <dbReference type="ARBA" id="ARBA00023125"/>
    </source>
</evidence>
<dbReference type="InterPro" id="IPR050807">
    <property type="entry name" value="TransReg_Diox_bact_type"/>
</dbReference>
<dbReference type="SUPFAM" id="SSF47413">
    <property type="entry name" value="lambda repressor-like DNA-binding domains"/>
    <property type="match status" value="1"/>
</dbReference>
<dbReference type="EMBL" id="JAEMUK010000012">
    <property type="protein sequence ID" value="MBJ7543273.1"/>
    <property type="molecule type" value="Genomic_DNA"/>
</dbReference>
<dbReference type="RefSeq" id="WP_037239306.1">
    <property type="nucleotide sequence ID" value="NZ_JAEMUK010000012.1"/>
</dbReference>
<dbReference type="Proteomes" id="UP000623250">
    <property type="component" value="Unassembled WGS sequence"/>
</dbReference>
<keyword evidence="1" id="KW-0238">DNA-binding</keyword>
<dbReference type="GO" id="GO:0003677">
    <property type="term" value="F:DNA binding"/>
    <property type="evidence" value="ECO:0007669"/>
    <property type="project" value="UniProtKB-KW"/>
</dbReference>
<gene>
    <name evidence="3" type="ORF">JDN41_06860</name>
</gene>
<dbReference type="GO" id="GO:0003700">
    <property type="term" value="F:DNA-binding transcription factor activity"/>
    <property type="evidence" value="ECO:0007669"/>
    <property type="project" value="TreeGrafter"/>
</dbReference>
<dbReference type="PANTHER" id="PTHR46797">
    <property type="entry name" value="HTH-TYPE TRANSCRIPTIONAL REGULATOR"/>
    <property type="match status" value="1"/>
</dbReference>
<accession>A0A8I1GA05</accession>
<feature type="domain" description="HTH cro/C1-type" evidence="2">
    <location>
        <begin position="72"/>
        <end position="126"/>
    </location>
</feature>
<dbReference type="GO" id="GO:0005829">
    <property type="term" value="C:cytosol"/>
    <property type="evidence" value="ECO:0007669"/>
    <property type="project" value="TreeGrafter"/>
</dbReference>
<sequence>MTMHAKTQTLVTPNGERLVVLPEAEYNRLMELVEDAEDAASIELFKARLARGAEEFLPDWFVKRSIDGENRLKLWREYRGLTMAALAEKSGVRQPFISEIEAGKKEGSVATLKKLADALRVTVDDLI</sequence>
<name>A0A8I1GA05_9HYPH</name>
<dbReference type="InterPro" id="IPR001387">
    <property type="entry name" value="Cro/C1-type_HTH"/>
</dbReference>
<dbReference type="AlphaFoldDB" id="A0A8I1GA05"/>
<dbReference type="PROSITE" id="PS50943">
    <property type="entry name" value="HTH_CROC1"/>
    <property type="match status" value="1"/>
</dbReference>
<organism evidence="3 4">
    <name type="scientific">Rhodomicrobium udaipurense</name>
    <dbReference type="NCBI Taxonomy" id="1202716"/>
    <lineage>
        <taxon>Bacteria</taxon>
        <taxon>Pseudomonadati</taxon>
        <taxon>Pseudomonadota</taxon>
        <taxon>Alphaproteobacteria</taxon>
        <taxon>Hyphomicrobiales</taxon>
        <taxon>Hyphomicrobiaceae</taxon>
        <taxon>Rhodomicrobium</taxon>
    </lineage>
</organism>
<dbReference type="Gene3D" id="1.10.260.40">
    <property type="entry name" value="lambda repressor-like DNA-binding domains"/>
    <property type="match status" value="1"/>
</dbReference>
<dbReference type="SMART" id="SM00530">
    <property type="entry name" value="HTH_XRE"/>
    <property type="match status" value="1"/>
</dbReference>
<reference evidence="3 4" key="1">
    <citation type="submission" date="2020-12" db="EMBL/GenBank/DDBJ databases">
        <title>Revised draft genomes of Rhodomicrobium vannielii ATCC 17100 and Rhodomicrobium udaipurense JA643.</title>
        <authorList>
            <person name="Conners E.M."/>
            <person name="Davenport E.J."/>
            <person name="Bose A."/>
        </authorList>
    </citation>
    <scope>NUCLEOTIDE SEQUENCE [LARGE SCALE GENOMIC DNA]</scope>
    <source>
        <strain evidence="3 4">JA643</strain>
    </source>
</reference>
<dbReference type="PANTHER" id="PTHR46797:SF1">
    <property type="entry name" value="METHYLPHOSPHONATE SYNTHASE"/>
    <property type="match status" value="1"/>
</dbReference>
<dbReference type="InterPro" id="IPR010982">
    <property type="entry name" value="Lambda_DNA-bd_dom_sf"/>
</dbReference>
<proteinExistence type="predicted"/>
<evidence type="ECO:0000259" key="2">
    <source>
        <dbReference type="PROSITE" id="PS50943"/>
    </source>
</evidence>
<dbReference type="CDD" id="cd00093">
    <property type="entry name" value="HTH_XRE"/>
    <property type="match status" value="1"/>
</dbReference>
<evidence type="ECO:0000313" key="4">
    <source>
        <dbReference type="Proteomes" id="UP000623250"/>
    </source>
</evidence>